<dbReference type="InterPro" id="IPR040457">
    <property type="entry name" value="GCP_C"/>
</dbReference>
<dbReference type="GO" id="GO:0051321">
    <property type="term" value="P:meiotic cell cycle"/>
    <property type="evidence" value="ECO:0007669"/>
    <property type="project" value="TreeGrafter"/>
</dbReference>
<dbReference type="InterPro" id="IPR041470">
    <property type="entry name" value="GCP_N"/>
</dbReference>
<dbReference type="Gene3D" id="1.20.120.1900">
    <property type="entry name" value="Gamma-tubulin complex, C-terminal domain"/>
    <property type="match status" value="1"/>
</dbReference>
<evidence type="ECO:0000256" key="2">
    <source>
        <dbReference type="ARBA" id="ARBA00022490"/>
    </source>
</evidence>
<protein>
    <recommendedName>
        <fullName evidence="5">Spindle pole body component</fullName>
    </recommendedName>
</protein>
<evidence type="ECO:0000256" key="4">
    <source>
        <dbReference type="ARBA" id="ARBA00023212"/>
    </source>
</evidence>
<feature type="domain" description="Gamma tubulin complex component protein N-terminal" evidence="7">
    <location>
        <begin position="165"/>
        <end position="339"/>
    </location>
</feature>
<evidence type="ECO:0000259" key="7">
    <source>
        <dbReference type="Pfam" id="PF17681"/>
    </source>
</evidence>
<dbReference type="PANTHER" id="PTHR19302:SF70">
    <property type="entry name" value="GAMMA-TUBULIN COMPLEX COMPONENT 6"/>
    <property type="match status" value="1"/>
</dbReference>
<dbReference type="GO" id="GO:0031122">
    <property type="term" value="P:cytoplasmic microtubule organization"/>
    <property type="evidence" value="ECO:0007669"/>
    <property type="project" value="TreeGrafter"/>
</dbReference>
<dbReference type="PANTHER" id="PTHR19302">
    <property type="entry name" value="GAMMA TUBULIN COMPLEX PROTEIN"/>
    <property type="match status" value="1"/>
</dbReference>
<reference evidence="8" key="1">
    <citation type="submission" date="2020-04" db="EMBL/GenBank/DDBJ databases">
        <title>Draft genome resource of the tomato pathogen Pseudocercospora fuligena.</title>
        <authorList>
            <person name="Zaccaron A."/>
        </authorList>
    </citation>
    <scope>NUCLEOTIDE SEQUENCE</scope>
    <source>
        <strain evidence="8">PF001</strain>
    </source>
</reference>
<dbReference type="AlphaFoldDB" id="A0A8H6RTI6"/>
<organism evidence="8 9">
    <name type="scientific">Pseudocercospora fuligena</name>
    <dbReference type="NCBI Taxonomy" id="685502"/>
    <lineage>
        <taxon>Eukaryota</taxon>
        <taxon>Fungi</taxon>
        <taxon>Dikarya</taxon>
        <taxon>Ascomycota</taxon>
        <taxon>Pezizomycotina</taxon>
        <taxon>Dothideomycetes</taxon>
        <taxon>Dothideomycetidae</taxon>
        <taxon>Mycosphaerellales</taxon>
        <taxon>Mycosphaerellaceae</taxon>
        <taxon>Pseudocercospora</taxon>
    </lineage>
</organism>
<comment type="caution">
    <text evidence="8">The sequence shown here is derived from an EMBL/GenBank/DDBJ whole genome shotgun (WGS) entry which is preliminary data.</text>
</comment>
<evidence type="ECO:0000256" key="1">
    <source>
        <dbReference type="ARBA" id="ARBA00010337"/>
    </source>
</evidence>
<dbReference type="GO" id="GO:0043015">
    <property type="term" value="F:gamma-tubulin binding"/>
    <property type="evidence" value="ECO:0007669"/>
    <property type="project" value="InterPro"/>
</dbReference>
<dbReference type="GO" id="GO:0000922">
    <property type="term" value="C:spindle pole"/>
    <property type="evidence" value="ECO:0007669"/>
    <property type="project" value="InterPro"/>
</dbReference>
<comment type="similarity">
    <text evidence="1 5">Belongs to the TUBGCP family.</text>
</comment>
<proteinExistence type="inferred from homology"/>
<evidence type="ECO:0000256" key="3">
    <source>
        <dbReference type="ARBA" id="ARBA00022701"/>
    </source>
</evidence>
<dbReference type="EMBL" id="JABCIY010000022">
    <property type="protein sequence ID" value="KAF7196871.1"/>
    <property type="molecule type" value="Genomic_DNA"/>
</dbReference>
<accession>A0A8H6RTI6</accession>
<evidence type="ECO:0000313" key="8">
    <source>
        <dbReference type="EMBL" id="KAF7196871.1"/>
    </source>
</evidence>
<evidence type="ECO:0000259" key="6">
    <source>
        <dbReference type="Pfam" id="PF04130"/>
    </source>
</evidence>
<gene>
    <name evidence="8" type="ORF">HII31_01789</name>
</gene>
<sequence>MDNDAVSRGLPFEVETLWQKPSFFSTFDKDESILDAWDNKIQSLEFGKDHELPDLSVELAIPDLQGDDEDLSPNAGRVESQVENGILSPPSDDGVLEEHDIWDIDLDLERTGESGRLHTWEAFEGKDVPNSQTTAYLSEAGPGAFDAAIASVEKSVGVLPQDYTLRCLSALALGRSSSLFTWNESEQTFQQTLQGATISGTSLRSSESLTASLLTIGNQIKRLRIFSDAARSVRQSCPAIFALKSCVGDLLDAIDESVSAKVSTLRSMLQLQGLVTRPAQLLAIVTMLVESTKHCRSDESVISRLADSIHEGAQRDHAFAKVLQILLARVSVPWLETLAGNLGFADHAGVSDDDGAAEDFKSSIQSSTAYIGAEDRTLLSETTAAVSLLRQIDSNHTLTGVRNAQLVSLSPTVCFTERALEPSCIAETARSYQEDMISFLVKGTPSVEPTTADISAPTVEDTLWQDSDTHDLYLTDLDTIMSQLPTSHVENIGHSLHQAAVTALNYHEKDIDVTPDLSNRALDLSPIAHLRPLIATQNKLVNGVLLRQLLREHRLKHHLAIQRSFQMFGNGNFISRMCAALFSEDVQSAERRRGTVPTAETVGLRLGASHDERWPPASSELQLSLMGILNDSAGDASISENLSFAIRELPEAEIDRVLDPHSIYALDFLRLQYNVTAPLDAVLTSSALNNYDEIFRFLLKLLRLVHATGELSKQMLKARPSSIGSNFAQEAQLFVSVLVSHIMDLGIAPPWQELMRSIINLERKLDEEDARSEIGTRAHLGIEGLRQMHEACLDRIRSRLFLKRKHQKLRNAIETVFAALLKAAHAVTAEDFGALTYAFHTSVKAFVDLLKQTADKPPKSLAAAEAEDADVLRTLLLRLNWNEHYEDEDQTW</sequence>
<dbReference type="GO" id="GO:0000930">
    <property type="term" value="C:gamma-tubulin complex"/>
    <property type="evidence" value="ECO:0007669"/>
    <property type="project" value="TreeGrafter"/>
</dbReference>
<dbReference type="InterPro" id="IPR042241">
    <property type="entry name" value="GCP_C_sf"/>
</dbReference>
<comment type="subcellular location">
    <subcellularLocation>
        <location evidence="5">Cytoplasm</location>
        <location evidence="5">Cytoskeleton</location>
        <location evidence="5">Microtubule organizing center</location>
    </subcellularLocation>
</comment>
<dbReference type="Pfam" id="PF04130">
    <property type="entry name" value="GCP_C_terminal"/>
    <property type="match status" value="1"/>
</dbReference>
<dbReference type="InterPro" id="IPR007259">
    <property type="entry name" value="GCP"/>
</dbReference>
<evidence type="ECO:0000256" key="5">
    <source>
        <dbReference type="RuleBase" id="RU363050"/>
    </source>
</evidence>
<keyword evidence="9" id="KW-1185">Reference proteome</keyword>
<dbReference type="GO" id="GO:0005874">
    <property type="term" value="C:microtubule"/>
    <property type="evidence" value="ECO:0007669"/>
    <property type="project" value="UniProtKB-KW"/>
</dbReference>
<evidence type="ECO:0000313" key="9">
    <source>
        <dbReference type="Proteomes" id="UP000660729"/>
    </source>
</evidence>
<feature type="domain" description="Gamma tubulin complex component C-terminal" evidence="6">
    <location>
        <begin position="555"/>
        <end position="885"/>
    </location>
</feature>
<dbReference type="GO" id="GO:0000278">
    <property type="term" value="P:mitotic cell cycle"/>
    <property type="evidence" value="ECO:0007669"/>
    <property type="project" value="TreeGrafter"/>
</dbReference>
<dbReference type="Pfam" id="PF17681">
    <property type="entry name" value="GCP_N_terminal"/>
    <property type="match status" value="1"/>
</dbReference>
<dbReference type="Proteomes" id="UP000660729">
    <property type="component" value="Unassembled WGS sequence"/>
</dbReference>
<name>A0A8H6RTI6_9PEZI</name>
<dbReference type="OrthoDB" id="775571at2759"/>
<keyword evidence="2 5" id="KW-0963">Cytoplasm</keyword>
<keyword evidence="4 5" id="KW-0206">Cytoskeleton</keyword>
<keyword evidence="3 5" id="KW-0493">Microtubule</keyword>
<dbReference type="GO" id="GO:0051011">
    <property type="term" value="F:microtubule minus-end binding"/>
    <property type="evidence" value="ECO:0007669"/>
    <property type="project" value="TreeGrafter"/>
</dbReference>
<dbReference type="GO" id="GO:0007020">
    <property type="term" value="P:microtubule nucleation"/>
    <property type="evidence" value="ECO:0007669"/>
    <property type="project" value="InterPro"/>
</dbReference>
<dbReference type="GO" id="GO:0005816">
    <property type="term" value="C:spindle pole body"/>
    <property type="evidence" value="ECO:0007669"/>
    <property type="project" value="UniProtKB-ARBA"/>
</dbReference>
<dbReference type="GO" id="GO:0051225">
    <property type="term" value="P:spindle assembly"/>
    <property type="evidence" value="ECO:0007669"/>
    <property type="project" value="TreeGrafter"/>
</dbReference>